<evidence type="ECO:0000256" key="1">
    <source>
        <dbReference type="SAM" id="Phobius"/>
    </source>
</evidence>
<feature type="transmembrane region" description="Helical" evidence="1">
    <location>
        <begin position="6"/>
        <end position="28"/>
    </location>
</feature>
<name>A0ABQ2CX85_9DEIO</name>
<evidence type="ECO:0000313" key="3">
    <source>
        <dbReference type="Proteomes" id="UP000632222"/>
    </source>
</evidence>
<dbReference type="Proteomes" id="UP000632222">
    <property type="component" value="Unassembled WGS sequence"/>
</dbReference>
<gene>
    <name evidence="2" type="ORF">GCM10008938_14830</name>
</gene>
<protein>
    <submittedName>
        <fullName evidence="2">Uncharacterized protein</fullName>
    </submittedName>
</protein>
<keyword evidence="3" id="KW-1185">Reference proteome</keyword>
<keyword evidence="1" id="KW-0472">Membrane</keyword>
<reference evidence="3" key="1">
    <citation type="journal article" date="2019" name="Int. J. Syst. Evol. Microbiol.">
        <title>The Global Catalogue of Microorganisms (GCM) 10K type strain sequencing project: providing services to taxonomists for standard genome sequencing and annotation.</title>
        <authorList>
            <consortium name="The Broad Institute Genomics Platform"/>
            <consortium name="The Broad Institute Genome Sequencing Center for Infectious Disease"/>
            <person name="Wu L."/>
            <person name="Ma J."/>
        </authorList>
    </citation>
    <scope>NUCLEOTIDE SEQUENCE [LARGE SCALE GENOMIC DNA]</scope>
    <source>
        <strain evidence="3">JCM 14370</strain>
    </source>
</reference>
<feature type="transmembrane region" description="Helical" evidence="1">
    <location>
        <begin position="67"/>
        <end position="85"/>
    </location>
</feature>
<sequence length="86" mass="9537">MNLLGLPYWVWGILSCGVAVLFVFVYPYKPLTGIRFFLQRWGHSLVWLFLAAACFVAPSSPDLARKLAGLGGLMYLAFMLGTFAFG</sequence>
<comment type="caution">
    <text evidence="2">The sequence shown here is derived from an EMBL/GenBank/DDBJ whole genome shotgun (WGS) entry which is preliminary data.</text>
</comment>
<keyword evidence="1" id="KW-0812">Transmembrane</keyword>
<feature type="transmembrane region" description="Helical" evidence="1">
    <location>
        <begin position="40"/>
        <end position="61"/>
    </location>
</feature>
<evidence type="ECO:0000313" key="2">
    <source>
        <dbReference type="EMBL" id="GGJ29815.1"/>
    </source>
</evidence>
<proteinExistence type="predicted"/>
<dbReference type="EMBL" id="BMOD01000004">
    <property type="protein sequence ID" value="GGJ29815.1"/>
    <property type="molecule type" value="Genomic_DNA"/>
</dbReference>
<organism evidence="2 3">
    <name type="scientific">Deinococcus roseus</name>
    <dbReference type="NCBI Taxonomy" id="392414"/>
    <lineage>
        <taxon>Bacteria</taxon>
        <taxon>Thermotogati</taxon>
        <taxon>Deinococcota</taxon>
        <taxon>Deinococci</taxon>
        <taxon>Deinococcales</taxon>
        <taxon>Deinococcaceae</taxon>
        <taxon>Deinococcus</taxon>
    </lineage>
</organism>
<keyword evidence="1" id="KW-1133">Transmembrane helix</keyword>
<dbReference type="RefSeq" id="WP_189001926.1">
    <property type="nucleotide sequence ID" value="NZ_BMOD01000004.1"/>
</dbReference>
<accession>A0ABQ2CX85</accession>